<dbReference type="PROSITE" id="PS51669">
    <property type="entry name" value="4FE4S_MOW_BIS_MGD"/>
    <property type="match status" value="1"/>
</dbReference>
<dbReference type="Proteomes" id="UP000010847">
    <property type="component" value="Chromosome"/>
</dbReference>
<dbReference type="NCBIfam" id="TIGR01409">
    <property type="entry name" value="TAT_signal_seq"/>
    <property type="match status" value="1"/>
</dbReference>
<dbReference type="InterPro" id="IPR027467">
    <property type="entry name" value="MopterinOxRdtase_cofactor_BS"/>
</dbReference>
<dbReference type="EMBL" id="CP007032">
    <property type="protein sequence ID" value="AHF05857.1"/>
    <property type="molecule type" value="Genomic_DNA"/>
</dbReference>
<evidence type="ECO:0000256" key="1">
    <source>
        <dbReference type="ARBA" id="ARBA00001966"/>
    </source>
</evidence>
<keyword evidence="4" id="KW-0004">4Fe-4S</keyword>
<evidence type="ECO:0000313" key="11">
    <source>
        <dbReference type="Proteomes" id="UP000010847"/>
    </source>
</evidence>
<dbReference type="PANTHER" id="PTHR43598:SF1">
    <property type="entry name" value="FORMATE DEHYDROGENASE-O MAJOR SUBUNIT"/>
    <property type="match status" value="1"/>
</dbReference>
<dbReference type="eggNOG" id="COG0243">
    <property type="taxonomic scope" value="Bacteria"/>
</dbReference>
<dbReference type="Pfam" id="PF04879">
    <property type="entry name" value="Molybdop_Fe4S4"/>
    <property type="match status" value="1"/>
</dbReference>
<accession>W0E526</accession>
<dbReference type="PANTHER" id="PTHR43598">
    <property type="entry name" value="TUNGSTEN-CONTAINING FORMYLMETHANOFURAN DEHYDROGENASE 2 SUBUNIT B"/>
    <property type="match status" value="1"/>
</dbReference>
<feature type="domain" description="4Fe-4S Mo/W bis-MGD-type" evidence="9">
    <location>
        <begin position="42"/>
        <end position="98"/>
    </location>
</feature>
<evidence type="ECO:0000256" key="3">
    <source>
        <dbReference type="ARBA" id="ARBA00010312"/>
    </source>
</evidence>
<evidence type="ECO:0000256" key="5">
    <source>
        <dbReference type="ARBA" id="ARBA00022723"/>
    </source>
</evidence>
<keyword evidence="5" id="KW-0479">Metal-binding</keyword>
<dbReference type="KEGG" id="dmt:DESME_01240"/>
<dbReference type="GO" id="GO:0051539">
    <property type="term" value="F:4 iron, 4 sulfur cluster binding"/>
    <property type="evidence" value="ECO:0007669"/>
    <property type="project" value="UniProtKB-KW"/>
</dbReference>
<evidence type="ECO:0000256" key="2">
    <source>
        <dbReference type="ARBA" id="ARBA00004196"/>
    </source>
</evidence>
<dbReference type="GO" id="GO:0030313">
    <property type="term" value="C:cell envelope"/>
    <property type="evidence" value="ECO:0007669"/>
    <property type="project" value="UniProtKB-SubCell"/>
</dbReference>
<name>W0E526_9FIRM</name>
<keyword evidence="7" id="KW-0408">Iron</keyword>
<dbReference type="Gene3D" id="2.20.25.90">
    <property type="entry name" value="ADC-like domains"/>
    <property type="match status" value="1"/>
</dbReference>
<comment type="subcellular location">
    <subcellularLocation>
        <location evidence="2">Cell envelope</location>
    </subcellularLocation>
</comment>
<organism evidence="10 11">
    <name type="scientific">Desulfitobacterium metallireducens DSM 15288</name>
    <dbReference type="NCBI Taxonomy" id="871968"/>
    <lineage>
        <taxon>Bacteria</taxon>
        <taxon>Bacillati</taxon>
        <taxon>Bacillota</taxon>
        <taxon>Clostridia</taxon>
        <taxon>Eubacteriales</taxon>
        <taxon>Desulfitobacteriaceae</taxon>
        <taxon>Desulfitobacterium</taxon>
    </lineage>
</organism>
<dbReference type="AlphaFoldDB" id="W0E526"/>
<evidence type="ECO:0000259" key="9">
    <source>
        <dbReference type="PROSITE" id="PS51669"/>
    </source>
</evidence>
<dbReference type="PROSITE" id="PS00551">
    <property type="entry name" value="MOLYBDOPTERIN_PROK_1"/>
    <property type="match status" value="1"/>
</dbReference>
<dbReference type="SUPFAM" id="SSF53706">
    <property type="entry name" value="Formate dehydrogenase/DMSO reductase, domains 1-3"/>
    <property type="match status" value="1"/>
</dbReference>
<evidence type="ECO:0000256" key="4">
    <source>
        <dbReference type="ARBA" id="ARBA00022485"/>
    </source>
</evidence>
<comment type="cofactor">
    <cofactor evidence="1">
        <name>[4Fe-4S] cluster</name>
        <dbReference type="ChEBI" id="CHEBI:49883"/>
    </cofactor>
</comment>
<comment type="similarity">
    <text evidence="3">Belongs to the prokaryotic molybdopterin-containing oxidoreductase family.</text>
</comment>
<dbReference type="GO" id="GO:0016491">
    <property type="term" value="F:oxidoreductase activity"/>
    <property type="evidence" value="ECO:0007669"/>
    <property type="project" value="UniProtKB-KW"/>
</dbReference>
<proteinExistence type="inferred from homology"/>
<sequence>MEVSRRNFLKLSGASLAALVTGLGFEPDVARAQGYDLKIEGSQKIPSICHFCSGGCGLLLYVKEGKLIHLEGDPDHPTNGGTLCPKAASLRSVAYSSDRVTKPRRRAPGSDYWEDISWEEALDRVAKKTKEVRDSSWKATDPIKNAKTGEMEEFPVNRVEGIAFLGSAEVDNEESYIFSKFCRVLGTPYNEHQARI</sequence>
<dbReference type="GO" id="GO:0009061">
    <property type="term" value="P:anaerobic respiration"/>
    <property type="evidence" value="ECO:0007669"/>
    <property type="project" value="TreeGrafter"/>
</dbReference>
<evidence type="ECO:0000256" key="7">
    <source>
        <dbReference type="ARBA" id="ARBA00023004"/>
    </source>
</evidence>
<keyword evidence="6" id="KW-0560">Oxidoreductase</keyword>
<keyword evidence="8" id="KW-0411">Iron-sulfur</keyword>
<dbReference type="Gene3D" id="3.40.50.740">
    <property type="match status" value="1"/>
</dbReference>
<dbReference type="InterPro" id="IPR019546">
    <property type="entry name" value="TAT_signal_bac_arc"/>
</dbReference>
<reference evidence="10 11" key="1">
    <citation type="submission" date="2013-12" db="EMBL/GenBank/DDBJ databases">
        <authorList>
            <consortium name="DOE Joint Genome Institute"/>
            <person name="Smidt H."/>
            <person name="Huntemann M."/>
            <person name="Han J."/>
            <person name="Chen A."/>
            <person name="Kyrpides N."/>
            <person name="Mavromatis K."/>
            <person name="Markowitz V."/>
            <person name="Palaniappan K."/>
            <person name="Ivanova N."/>
            <person name="Schaumberg A."/>
            <person name="Pati A."/>
            <person name="Liolios K."/>
            <person name="Nordberg H.P."/>
            <person name="Cantor M.N."/>
            <person name="Hua S.X."/>
            <person name="Woyke T."/>
        </authorList>
    </citation>
    <scope>NUCLEOTIDE SEQUENCE [LARGE SCALE GENOMIC DNA]</scope>
    <source>
        <strain evidence="11">DSM 15288</strain>
    </source>
</reference>
<evidence type="ECO:0000256" key="6">
    <source>
        <dbReference type="ARBA" id="ARBA00023002"/>
    </source>
</evidence>
<protein>
    <submittedName>
        <fullName evidence="10">Formate dehydrogenase subunit alpha</fullName>
    </submittedName>
</protein>
<keyword evidence="11" id="KW-1185">Reference proteome</keyword>
<dbReference type="STRING" id="871968.DESME_01240"/>
<dbReference type="InterPro" id="IPR006311">
    <property type="entry name" value="TAT_signal"/>
</dbReference>
<dbReference type="SMART" id="SM00926">
    <property type="entry name" value="Molybdop_Fe4S4"/>
    <property type="match status" value="1"/>
</dbReference>
<evidence type="ECO:0000256" key="8">
    <source>
        <dbReference type="ARBA" id="ARBA00023014"/>
    </source>
</evidence>
<gene>
    <name evidence="10" type="ORF">DESME_01240</name>
</gene>
<dbReference type="PROSITE" id="PS51318">
    <property type="entry name" value="TAT"/>
    <property type="match status" value="1"/>
</dbReference>
<dbReference type="GO" id="GO:0030151">
    <property type="term" value="F:molybdenum ion binding"/>
    <property type="evidence" value="ECO:0007669"/>
    <property type="project" value="TreeGrafter"/>
</dbReference>
<dbReference type="GO" id="GO:0009055">
    <property type="term" value="F:electron transfer activity"/>
    <property type="evidence" value="ECO:0007669"/>
    <property type="project" value="TreeGrafter"/>
</dbReference>
<dbReference type="HOGENOM" id="CLU_061371_1_1_9"/>
<evidence type="ECO:0000313" key="10">
    <source>
        <dbReference type="EMBL" id="AHF05857.1"/>
    </source>
</evidence>
<dbReference type="InterPro" id="IPR006963">
    <property type="entry name" value="Mopterin_OxRdtase_4Fe-4S_dom"/>
</dbReference>